<evidence type="ECO:0000256" key="5">
    <source>
        <dbReference type="ARBA" id="ARBA00023014"/>
    </source>
</evidence>
<evidence type="ECO:0000313" key="11">
    <source>
        <dbReference type="Proteomes" id="UP000198815"/>
    </source>
</evidence>
<dbReference type="GO" id="GO:0141197">
    <property type="term" value="F:4-hydroxy-3-methylbut-2-enyl-diphosphate synthase activity (flavodoxin)"/>
    <property type="evidence" value="ECO:0007669"/>
    <property type="project" value="UniProtKB-EC"/>
</dbReference>
<evidence type="ECO:0000256" key="4">
    <source>
        <dbReference type="ARBA" id="ARBA00023004"/>
    </source>
</evidence>
<dbReference type="NCBIfam" id="NF001540">
    <property type="entry name" value="PRK00366.1"/>
    <property type="match status" value="1"/>
</dbReference>
<keyword evidence="2 7" id="KW-0479">Metal-binding</keyword>
<feature type="binding site" evidence="7">
    <location>
        <position position="365"/>
    </location>
    <ligand>
        <name>[4Fe-4S] cluster</name>
        <dbReference type="ChEBI" id="CHEBI:49883"/>
    </ligand>
</feature>
<dbReference type="GO" id="GO:0046429">
    <property type="term" value="F:4-hydroxy-3-methylbut-2-en-1-yl diphosphate synthase activity (ferredoxin)"/>
    <property type="evidence" value="ECO:0007669"/>
    <property type="project" value="UniProtKB-UniRule"/>
</dbReference>
<dbReference type="SUPFAM" id="SSF56014">
    <property type="entry name" value="Nitrite and sulphite reductase 4Fe-4S domain-like"/>
    <property type="match status" value="1"/>
</dbReference>
<evidence type="ECO:0000259" key="8">
    <source>
        <dbReference type="Pfam" id="PF04551"/>
    </source>
</evidence>
<dbReference type="InterPro" id="IPR011005">
    <property type="entry name" value="Dihydropteroate_synth-like_sf"/>
</dbReference>
<comment type="function">
    <text evidence="7">Converts 2C-methyl-D-erythritol 2,4-cyclodiphosphate (ME-2,4cPP) into 1-hydroxy-2-methyl-2-(E)-butenyl 4-diphosphate.</text>
</comment>
<evidence type="ECO:0000256" key="3">
    <source>
        <dbReference type="ARBA" id="ARBA00023002"/>
    </source>
</evidence>
<dbReference type="GO" id="GO:0016114">
    <property type="term" value="P:terpenoid biosynthetic process"/>
    <property type="evidence" value="ECO:0007669"/>
    <property type="project" value="InterPro"/>
</dbReference>
<dbReference type="InterPro" id="IPR058579">
    <property type="entry name" value="IspG_C"/>
</dbReference>
<dbReference type="Pfam" id="PF04551">
    <property type="entry name" value="GcpE"/>
    <property type="match status" value="1"/>
</dbReference>
<comment type="catalytic activity">
    <reaction evidence="7">
        <text>(2E)-4-hydroxy-3-methylbut-2-enyl diphosphate + oxidized [flavodoxin] + H2O + 2 H(+) = 2-C-methyl-D-erythritol 2,4-cyclic diphosphate + reduced [flavodoxin]</text>
        <dbReference type="Rhea" id="RHEA:43604"/>
        <dbReference type="Rhea" id="RHEA-COMP:10622"/>
        <dbReference type="Rhea" id="RHEA-COMP:10623"/>
        <dbReference type="ChEBI" id="CHEBI:15377"/>
        <dbReference type="ChEBI" id="CHEBI:15378"/>
        <dbReference type="ChEBI" id="CHEBI:57618"/>
        <dbReference type="ChEBI" id="CHEBI:58210"/>
        <dbReference type="ChEBI" id="CHEBI:58483"/>
        <dbReference type="ChEBI" id="CHEBI:128753"/>
        <dbReference type="EC" id="1.17.7.3"/>
    </reaction>
</comment>
<feature type="domain" description="IspG C-terminal" evidence="9">
    <location>
        <begin position="319"/>
        <end position="405"/>
    </location>
</feature>
<feature type="binding site" evidence="7">
    <location>
        <position position="326"/>
    </location>
    <ligand>
        <name>[4Fe-4S] cluster</name>
        <dbReference type="ChEBI" id="CHEBI:49883"/>
    </ligand>
</feature>
<organism evidence="10 11">
    <name type="scientific">Propionibacterium cyclohexanicum</name>
    <dbReference type="NCBI Taxonomy" id="64702"/>
    <lineage>
        <taxon>Bacteria</taxon>
        <taxon>Bacillati</taxon>
        <taxon>Actinomycetota</taxon>
        <taxon>Actinomycetes</taxon>
        <taxon>Propionibacteriales</taxon>
        <taxon>Propionibacteriaceae</taxon>
        <taxon>Propionibacterium</taxon>
    </lineage>
</organism>
<dbReference type="Proteomes" id="UP000198815">
    <property type="component" value="Unassembled WGS sequence"/>
</dbReference>
<dbReference type="AlphaFoldDB" id="A0A1H9PP73"/>
<dbReference type="PIRSF" id="PIRSF004640">
    <property type="entry name" value="IspG"/>
    <property type="match status" value="1"/>
</dbReference>
<evidence type="ECO:0000256" key="1">
    <source>
        <dbReference type="ARBA" id="ARBA00022485"/>
    </source>
</evidence>
<comment type="pathway">
    <text evidence="7">Isoprenoid biosynthesis; isopentenyl diphosphate biosynthesis via DXP pathway; isopentenyl diphosphate from 1-deoxy-D-xylulose 5-phosphate: step 5/6.</text>
</comment>
<keyword evidence="1 7" id="KW-0004">4Fe-4S</keyword>
<evidence type="ECO:0000256" key="6">
    <source>
        <dbReference type="ARBA" id="ARBA00023229"/>
    </source>
</evidence>
<dbReference type="NCBIfam" id="TIGR00612">
    <property type="entry name" value="ispG_gcpE"/>
    <property type="match status" value="1"/>
</dbReference>
<dbReference type="STRING" id="64702.SAMN05443377_101158"/>
<evidence type="ECO:0000256" key="2">
    <source>
        <dbReference type="ARBA" id="ARBA00022723"/>
    </source>
</evidence>
<dbReference type="InterPro" id="IPR058578">
    <property type="entry name" value="IspG_TIM"/>
</dbReference>
<dbReference type="Gene3D" id="3.20.20.20">
    <property type="entry name" value="Dihydropteroate synthase-like"/>
    <property type="match status" value="1"/>
</dbReference>
<dbReference type="UniPathway" id="UPA00056">
    <property type="reaction ID" value="UER00096"/>
</dbReference>
<dbReference type="InterPro" id="IPR016425">
    <property type="entry name" value="IspG_bac"/>
</dbReference>
<dbReference type="GO" id="GO:0005506">
    <property type="term" value="F:iron ion binding"/>
    <property type="evidence" value="ECO:0007669"/>
    <property type="project" value="InterPro"/>
</dbReference>
<comment type="similarity">
    <text evidence="7">Belongs to the IspG family.</text>
</comment>
<dbReference type="InterPro" id="IPR004588">
    <property type="entry name" value="IspG_bac-typ"/>
</dbReference>
<dbReference type="PANTHER" id="PTHR30454:SF0">
    <property type="entry name" value="4-HYDROXY-3-METHYLBUT-2-EN-1-YL DIPHOSPHATE SYNTHASE (FERREDOXIN), CHLOROPLASTIC"/>
    <property type="match status" value="1"/>
</dbReference>
<keyword evidence="3 7" id="KW-0560">Oxidoreductase</keyword>
<dbReference type="GO" id="GO:0051539">
    <property type="term" value="F:4 iron, 4 sulfur cluster binding"/>
    <property type="evidence" value="ECO:0007669"/>
    <property type="project" value="UniProtKB-UniRule"/>
</dbReference>
<reference evidence="10 11" key="1">
    <citation type="submission" date="2016-10" db="EMBL/GenBank/DDBJ databases">
        <authorList>
            <person name="de Groot N.N."/>
        </authorList>
    </citation>
    <scope>NUCLEOTIDE SEQUENCE [LARGE SCALE GENOMIC DNA]</scope>
    <source>
        <strain evidence="10 11">DSM 16859</strain>
    </source>
</reference>
<dbReference type="GO" id="GO:0019288">
    <property type="term" value="P:isopentenyl diphosphate biosynthetic process, methylerythritol 4-phosphate pathway"/>
    <property type="evidence" value="ECO:0007669"/>
    <property type="project" value="UniProtKB-UniRule"/>
</dbReference>
<feature type="domain" description="IspG TIM-barrel" evidence="8">
    <location>
        <begin position="64"/>
        <end position="304"/>
    </location>
</feature>
<dbReference type="Gene3D" id="3.30.413.10">
    <property type="entry name" value="Sulfite Reductase Hemoprotein, domain 1"/>
    <property type="match status" value="1"/>
</dbReference>
<dbReference type="SUPFAM" id="SSF51717">
    <property type="entry name" value="Dihydropteroate synthetase-like"/>
    <property type="match status" value="1"/>
</dbReference>
<dbReference type="FunFam" id="3.20.20.20:FF:000001">
    <property type="entry name" value="4-hydroxy-3-methylbut-2-en-1-yl diphosphate synthase (flavodoxin)"/>
    <property type="match status" value="1"/>
</dbReference>
<dbReference type="EC" id="1.17.7.3" evidence="7"/>
<comment type="cofactor">
    <cofactor evidence="7">
        <name>[4Fe-4S] cluster</name>
        <dbReference type="ChEBI" id="CHEBI:49883"/>
    </cofactor>
    <text evidence="7">Binds 1 [4Fe-4S] cluster.</text>
</comment>
<dbReference type="HAMAP" id="MF_00159">
    <property type="entry name" value="IspG"/>
    <property type="match status" value="1"/>
</dbReference>
<protein>
    <recommendedName>
        <fullName evidence="7">4-hydroxy-3-methylbut-2-en-1-yl diphosphate synthase (flavodoxin)</fullName>
        <ecNumber evidence="7">1.17.7.3</ecNumber>
    </recommendedName>
    <alternativeName>
        <fullName evidence="7">1-hydroxy-2-methyl-2-(E)-butenyl 4-diphosphate synthase</fullName>
    </alternativeName>
</protein>
<keyword evidence="4 7" id="KW-0408">Iron</keyword>
<evidence type="ECO:0000313" key="10">
    <source>
        <dbReference type="EMBL" id="SER49599.1"/>
    </source>
</evidence>
<evidence type="ECO:0000259" key="9">
    <source>
        <dbReference type="Pfam" id="PF26540"/>
    </source>
</evidence>
<dbReference type="Pfam" id="PF26540">
    <property type="entry name" value="GcpE_C"/>
    <property type="match status" value="1"/>
</dbReference>
<keyword evidence="5 7" id="KW-0411">Iron-sulfur</keyword>
<keyword evidence="11" id="KW-1185">Reference proteome</keyword>
<feature type="binding site" evidence="7">
    <location>
        <position position="358"/>
    </location>
    <ligand>
        <name>[4Fe-4S] cluster</name>
        <dbReference type="ChEBI" id="CHEBI:49883"/>
    </ligand>
</feature>
<sequence length="422" mass="44094">MGPRTCPGTVRSPVSIRAVPSRTCPATAVGRDEALGGSGYPESMADISVTPVRNPPTVATRRKTRKIHCGKVDVGGDAPISVQSMTTTLTANINATLQQIAQLTAAGCDIVRVAVPSQDDADALAAIAAKSQLPVVADIHFNPKYVFAAIEAGCAGVRVNPGNIKAFDDRIADIAKAATEHGTGLRIGINAGSLDKRLAGMYAKDPAGALVASALNEAKLFEDVGFRDFAISVKHHDPVIMVQAYRRLSEVCDYPLHLGVTEAGPAFQGTIKSATAFGALLAEGIGDTIRVSLSADPVQEVKVGVKILEAFNLRPRQFEIVSCPSCGRAQVDVYSLAEQVTEGLKDMTVPIRVAVMGCVVNGPGEAREADLGVASGNGKGQIIVKGKVIKTVPEDEIVATLIEEANRIAADFPDEGSPQVLV</sequence>
<name>A0A1H9PP73_9ACTN</name>
<feature type="binding site" evidence="7">
    <location>
        <position position="323"/>
    </location>
    <ligand>
        <name>[4Fe-4S] cluster</name>
        <dbReference type="ChEBI" id="CHEBI:49883"/>
    </ligand>
</feature>
<dbReference type="InterPro" id="IPR045854">
    <property type="entry name" value="NO2/SO3_Rdtase_4Fe4S_sf"/>
</dbReference>
<dbReference type="PANTHER" id="PTHR30454">
    <property type="entry name" value="4-HYDROXY-3-METHYLBUT-2-EN-1-YL DIPHOSPHATE SYNTHASE"/>
    <property type="match status" value="1"/>
</dbReference>
<dbReference type="EMBL" id="FOGZ01000001">
    <property type="protein sequence ID" value="SER49599.1"/>
    <property type="molecule type" value="Genomic_DNA"/>
</dbReference>
<proteinExistence type="inferred from homology"/>
<keyword evidence="6 7" id="KW-0414">Isoprene biosynthesis</keyword>
<evidence type="ECO:0000256" key="7">
    <source>
        <dbReference type="HAMAP-Rule" id="MF_00159"/>
    </source>
</evidence>
<gene>
    <name evidence="7" type="primary">ispG</name>
    <name evidence="10" type="ORF">SAMN05443377_101158</name>
</gene>
<accession>A0A1H9PP73</accession>